<name>B8GG88_METPE</name>
<dbReference type="EMBL" id="CP001338">
    <property type="protein sequence ID" value="ACL16162.1"/>
    <property type="molecule type" value="Genomic_DNA"/>
</dbReference>
<keyword evidence="2" id="KW-1185">Reference proteome</keyword>
<dbReference type="Proteomes" id="UP000002457">
    <property type="component" value="Chromosome"/>
</dbReference>
<accession>B8GG88</accession>
<protein>
    <submittedName>
        <fullName evidence="1">Small heat shock protein (HSP20-1)</fullName>
    </submittedName>
</protein>
<gene>
    <name evidence="1" type="ordered locus">Mpal_0800</name>
</gene>
<dbReference type="AlphaFoldDB" id="B8GG88"/>
<dbReference type="InterPro" id="IPR008978">
    <property type="entry name" value="HSP20-like_chaperone"/>
</dbReference>
<evidence type="ECO:0000313" key="1">
    <source>
        <dbReference type="EMBL" id="ACL16162.1"/>
    </source>
</evidence>
<proteinExistence type="predicted"/>
<dbReference type="GeneID" id="7272289"/>
<dbReference type="KEGG" id="mpl:Mpal_0800"/>
<dbReference type="eggNOG" id="arCOG01833">
    <property type="taxonomic scope" value="Archaea"/>
</dbReference>
<dbReference type="RefSeq" id="WP_012617481.1">
    <property type="nucleotide sequence ID" value="NC_011832.1"/>
</dbReference>
<dbReference type="STRING" id="521011.Mpal_0800"/>
<reference evidence="1 2" key="1">
    <citation type="journal article" date="2015" name="Genome Announc.">
        <title>Complete Genome Sequence of Methanosphaerula palustris E1-9CT, a Hydrogenotrophic Methanogen Isolated from a Minerotrophic Fen Peatland.</title>
        <authorList>
            <person name="Cadillo-Quiroz H."/>
            <person name="Browne P."/>
            <person name="Kyrpides N."/>
            <person name="Woyke T."/>
            <person name="Goodwin L."/>
            <person name="Detter C."/>
            <person name="Yavitt J.B."/>
            <person name="Zinder S.H."/>
        </authorList>
    </citation>
    <scope>NUCLEOTIDE SEQUENCE [LARGE SCALE GENOMIC DNA]</scope>
    <source>
        <strain evidence="2">ATCC BAA-1556 / DSM 19958 / E1-9c</strain>
    </source>
</reference>
<keyword evidence="1" id="KW-0346">Stress response</keyword>
<evidence type="ECO:0000313" key="2">
    <source>
        <dbReference type="Proteomes" id="UP000002457"/>
    </source>
</evidence>
<sequence length="147" mass="16673">MSTSPLDQDDEVEQLIRQLVTYTLQNRRGRVPVAFGFRVIYAPADSILDLPPADEVIEREAEITTIDDTVIVVTELPGMNVENIRMALSEQSLQIIADQDHLHYRSEANLPHRHLVPMQTSFKHGILEIMLGRRRPGDEQEQGTSTD</sequence>
<dbReference type="SUPFAM" id="SSF49764">
    <property type="entry name" value="HSP20-like chaperones"/>
    <property type="match status" value="1"/>
</dbReference>
<dbReference type="Gene3D" id="2.60.40.790">
    <property type="match status" value="1"/>
</dbReference>
<organism evidence="1 2">
    <name type="scientific">Methanosphaerula palustris (strain ATCC BAA-1556 / DSM 19958 / E1-9c)</name>
    <dbReference type="NCBI Taxonomy" id="521011"/>
    <lineage>
        <taxon>Archaea</taxon>
        <taxon>Methanobacteriati</taxon>
        <taxon>Methanobacteriota</taxon>
        <taxon>Stenosarchaea group</taxon>
        <taxon>Methanomicrobia</taxon>
        <taxon>Methanomicrobiales</taxon>
        <taxon>Methanoregulaceae</taxon>
        <taxon>Methanosphaerula</taxon>
    </lineage>
</organism>
<dbReference type="HOGENOM" id="CLU_1754695_0_0_2"/>